<reference evidence="1 2" key="1">
    <citation type="submission" date="2024-02" db="EMBL/GenBank/DDBJ databases">
        <authorList>
            <person name="Vignale AGUSTIN F."/>
            <person name="Sosa J E."/>
            <person name="Modenutti C."/>
        </authorList>
    </citation>
    <scope>NUCLEOTIDE SEQUENCE [LARGE SCALE GENOMIC DNA]</scope>
</reference>
<accession>A0ABC8RFH2</accession>
<sequence length="97" mass="9641">MRLSLSSVAGDSWRVAQQGEGNYERLLKLTTYVASAEEAGARMAMTTDATGADSASATGEVGIDVVGVGVVNAGVGTVGVDTAETTSAGLGDSREGT</sequence>
<keyword evidence="2" id="KW-1185">Reference proteome</keyword>
<gene>
    <name evidence="1" type="ORF">ILEXP_LOCUS11434</name>
</gene>
<evidence type="ECO:0000313" key="1">
    <source>
        <dbReference type="EMBL" id="CAK9143714.1"/>
    </source>
</evidence>
<dbReference type="EMBL" id="CAUOFW020001325">
    <property type="protein sequence ID" value="CAK9143714.1"/>
    <property type="molecule type" value="Genomic_DNA"/>
</dbReference>
<dbReference type="AlphaFoldDB" id="A0ABC8RFH2"/>
<evidence type="ECO:0000313" key="2">
    <source>
        <dbReference type="Proteomes" id="UP001642360"/>
    </source>
</evidence>
<name>A0ABC8RFH2_9AQUA</name>
<dbReference type="Proteomes" id="UP001642360">
    <property type="component" value="Unassembled WGS sequence"/>
</dbReference>
<protein>
    <submittedName>
        <fullName evidence="1">Uncharacterized protein</fullName>
    </submittedName>
</protein>
<comment type="caution">
    <text evidence="1">The sequence shown here is derived from an EMBL/GenBank/DDBJ whole genome shotgun (WGS) entry which is preliminary data.</text>
</comment>
<organism evidence="1 2">
    <name type="scientific">Ilex paraguariensis</name>
    <name type="common">yerba mate</name>
    <dbReference type="NCBI Taxonomy" id="185542"/>
    <lineage>
        <taxon>Eukaryota</taxon>
        <taxon>Viridiplantae</taxon>
        <taxon>Streptophyta</taxon>
        <taxon>Embryophyta</taxon>
        <taxon>Tracheophyta</taxon>
        <taxon>Spermatophyta</taxon>
        <taxon>Magnoliopsida</taxon>
        <taxon>eudicotyledons</taxon>
        <taxon>Gunneridae</taxon>
        <taxon>Pentapetalae</taxon>
        <taxon>asterids</taxon>
        <taxon>campanulids</taxon>
        <taxon>Aquifoliales</taxon>
        <taxon>Aquifoliaceae</taxon>
        <taxon>Ilex</taxon>
    </lineage>
</organism>
<proteinExistence type="predicted"/>